<dbReference type="OrthoDB" id="416470at2759"/>
<dbReference type="Gene3D" id="3.90.470.10">
    <property type="entry name" value="Ribosomal protein L22/L17"/>
    <property type="match status" value="1"/>
</dbReference>
<dbReference type="InterPro" id="IPR036394">
    <property type="entry name" value="Ribosomal_uL22_sf"/>
</dbReference>
<evidence type="ECO:0000256" key="1">
    <source>
        <dbReference type="ARBA" id="ARBA00009451"/>
    </source>
</evidence>
<dbReference type="EMBL" id="KQ965743">
    <property type="protein sequence ID" value="KXS18257.1"/>
    <property type="molecule type" value="Genomic_DNA"/>
</dbReference>
<dbReference type="STRING" id="1344416.A0A139AND6"/>
<dbReference type="InterPro" id="IPR047867">
    <property type="entry name" value="Ribosomal_uL22_bac/org-type"/>
</dbReference>
<name>A0A139AND6_GONPJ</name>
<evidence type="ECO:0000313" key="6">
    <source>
        <dbReference type="EMBL" id="KXS18257.1"/>
    </source>
</evidence>
<evidence type="ECO:0000256" key="3">
    <source>
        <dbReference type="ARBA" id="ARBA00023274"/>
    </source>
</evidence>
<dbReference type="GO" id="GO:0003735">
    <property type="term" value="F:structural constituent of ribosome"/>
    <property type="evidence" value="ECO:0007669"/>
    <property type="project" value="InterPro"/>
</dbReference>
<proteinExistence type="inferred from homology"/>
<dbReference type="InterPro" id="IPR001063">
    <property type="entry name" value="Ribosomal_uL22"/>
</dbReference>
<dbReference type="PANTHER" id="PTHR13501">
    <property type="entry name" value="CHLOROPLAST 50S RIBOSOMAL PROTEIN L22-RELATED"/>
    <property type="match status" value="1"/>
</dbReference>
<keyword evidence="2 4" id="KW-0689">Ribosomal protein</keyword>
<evidence type="ECO:0000256" key="5">
    <source>
        <dbReference type="SAM" id="MobiDB-lite"/>
    </source>
</evidence>
<dbReference type="SUPFAM" id="SSF54843">
    <property type="entry name" value="Ribosomal protein L22"/>
    <property type="match status" value="1"/>
</dbReference>
<keyword evidence="7" id="KW-1185">Reference proteome</keyword>
<organism evidence="6 7">
    <name type="scientific">Gonapodya prolifera (strain JEL478)</name>
    <name type="common">Monoblepharis prolifera</name>
    <dbReference type="NCBI Taxonomy" id="1344416"/>
    <lineage>
        <taxon>Eukaryota</taxon>
        <taxon>Fungi</taxon>
        <taxon>Fungi incertae sedis</taxon>
        <taxon>Chytridiomycota</taxon>
        <taxon>Chytridiomycota incertae sedis</taxon>
        <taxon>Monoblepharidomycetes</taxon>
        <taxon>Monoblepharidales</taxon>
        <taxon>Gonapodyaceae</taxon>
        <taxon>Gonapodya</taxon>
    </lineage>
</organism>
<evidence type="ECO:0000256" key="2">
    <source>
        <dbReference type="ARBA" id="ARBA00022980"/>
    </source>
</evidence>
<dbReference type="GO" id="GO:0005762">
    <property type="term" value="C:mitochondrial large ribosomal subunit"/>
    <property type="evidence" value="ECO:0007669"/>
    <property type="project" value="TreeGrafter"/>
</dbReference>
<feature type="region of interest" description="Disordered" evidence="5">
    <location>
        <begin position="227"/>
        <end position="253"/>
    </location>
</feature>
<dbReference type="PANTHER" id="PTHR13501:SF8">
    <property type="entry name" value="LARGE RIBOSOMAL SUBUNIT PROTEIN UL22M"/>
    <property type="match status" value="1"/>
</dbReference>
<reference evidence="6 7" key="1">
    <citation type="journal article" date="2015" name="Genome Biol. Evol.">
        <title>Phylogenomic analyses indicate that early fungi evolved digesting cell walls of algal ancestors of land plants.</title>
        <authorList>
            <person name="Chang Y."/>
            <person name="Wang S."/>
            <person name="Sekimoto S."/>
            <person name="Aerts A.L."/>
            <person name="Choi C."/>
            <person name="Clum A."/>
            <person name="LaButti K.M."/>
            <person name="Lindquist E.A."/>
            <person name="Yee Ngan C."/>
            <person name="Ohm R.A."/>
            <person name="Salamov A.A."/>
            <person name="Grigoriev I.V."/>
            <person name="Spatafora J.W."/>
            <person name="Berbee M.L."/>
        </authorList>
    </citation>
    <scope>NUCLEOTIDE SEQUENCE [LARGE SCALE GENOMIC DNA]</scope>
    <source>
        <strain evidence="6 7">JEL478</strain>
    </source>
</reference>
<evidence type="ECO:0000256" key="4">
    <source>
        <dbReference type="RuleBase" id="RU004005"/>
    </source>
</evidence>
<comment type="similarity">
    <text evidence="1 4">Belongs to the universal ribosomal protein uL22 family.</text>
</comment>
<accession>A0A139AND6</accession>
<evidence type="ECO:0000313" key="7">
    <source>
        <dbReference type="Proteomes" id="UP000070544"/>
    </source>
</evidence>
<dbReference type="Pfam" id="PF00237">
    <property type="entry name" value="Ribosomal_L22"/>
    <property type="match status" value="1"/>
</dbReference>
<keyword evidence="3 4" id="KW-0687">Ribonucleoprotein</keyword>
<protein>
    <submittedName>
        <fullName evidence="6">Ribosomal protein L22</fullName>
    </submittedName>
</protein>
<dbReference type="GO" id="GO:0006412">
    <property type="term" value="P:translation"/>
    <property type="evidence" value="ECO:0007669"/>
    <property type="project" value="InterPro"/>
</dbReference>
<dbReference type="Proteomes" id="UP000070544">
    <property type="component" value="Unassembled WGS sequence"/>
</dbReference>
<sequence length="253" mass="28099">MRRILSCLRSATATLPQASRGRNETALGRHILPPLRNVTCQRASSSFSSLFAVEERPHGERSLGATSSSAGNSSDAFLTSIPLTILSKEMENSKRQVYSTGNFRCSPRKLNQLAQLIRGKTVEEALVQLQFSHRGPARRVAHALYNARAAAIHNLGANPEELFVKEAFVGKGLVYKMLDIKGRARMGIQTRPTSHLKFVLLSHPTANKPTHFDRLVKYMKRRKLDMPLDRKPSAAAPPPWKRTNPPKTQVTIG</sequence>
<dbReference type="AlphaFoldDB" id="A0A139AND6"/>
<gene>
    <name evidence="6" type="ORF">M427DRAFT_153401</name>
</gene>